<feature type="compositionally biased region" description="Basic and acidic residues" evidence="1">
    <location>
        <begin position="284"/>
        <end position="301"/>
    </location>
</feature>
<dbReference type="EMBL" id="LVJN01000020">
    <property type="protein sequence ID" value="OSM01715.1"/>
    <property type="molecule type" value="Genomic_DNA"/>
</dbReference>
<feature type="compositionally biased region" description="Basic and acidic residues" evidence="1">
    <location>
        <begin position="32"/>
        <end position="41"/>
    </location>
</feature>
<feature type="region of interest" description="Disordered" evidence="1">
    <location>
        <begin position="32"/>
        <end position="248"/>
    </location>
</feature>
<accession>A0A1Y2K3V0</accession>
<dbReference type="STRING" id="1434232.MAIT1_01737"/>
<protein>
    <submittedName>
        <fullName evidence="2">Putative PE-PGRS family protein</fullName>
    </submittedName>
</protein>
<evidence type="ECO:0000313" key="3">
    <source>
        <dbReference type="Proteomes" id="UP000194003"/>
    </source>
</evidence>
<feature type="compositionally biased region" description="Basic residues" evidence="1">
    <location>
        <begin position="108"/>
        <end position="119"/>
    </location>
</feature>
<sequence>MRNAAPAHPATVCDGGSAASATPAALAAADAHRWRRTDLRRARSGPPPAGRHPGCRPGGNWWASPCAPAPHRQTPPCQRSPRLHAHPATGAAPRRSTPPPYPAATHGAVRRRCAPRARWRQGCDRFPGRSPPPAHEGRPPHGRSRRRPPCGCRNRGRSIPRAAAAATPRRRDRVAATAATPAPPSAIPTTPDPPKWPPRTRDDSVPGRYPPVAAQSVRHARRRDQRPAAPNRRGPDAASRWGWGQSAKRSRRLPAIRVALLERRVVGARLKAAGAQGVEHMRRRFGDDGDGRLVGRQRQADGARQQMQRRAGMGIVCFRRAILRIAHQRTADVGAVYTNLMGAAGFGRQLQPTDPRRLPHHPVEGARALALGGIHLHPPALLPRAAALGQRRVNHAGWRRRRAMNHRPIALLHPPFAEQLAEFTQSLGVPAQNQAAGGVAVQAMRQLRLGAQPKAQII</sequence>
<keyword evidence="3" id="KW-1185">Reference proteome</keyword>
<evidence type="ECO:0000256" key="1">
    <source>
        <dbReference type="SAM" id="MobiDB-lite"/>
    </source>
</evidence>
<comment type="caution">
    <text evidence="2">The sequence shown here is derived from an EMBL/GenBank/DDBJ whole genome shotgun (WGS) entry which is preliminary data.</text>
</comment>
<feature type="compositionally biased region" description="Basic residues" evidence="1">
    <location>
        <begin position="140"/>
        <end position="158"/>
    </location>
</feature>
<reference evidence="2 3" key="1">
    <citation type="journal article" date="2016" name="BMC Genomics">
        <title>Combined genomic and structural analyses of a cultured magnetotactic bacterium reveals its niche adaptation to a dynamic environment.</title>
        <authorList>
            <person name="Araujo A.C."/>
            <person name="Morillo V."/>
            <person name="Cypriano J."/>
            <person name="Teixeira L.C."/>
            <person name="Leao P."/>
            <person name="Lyra S."/>
            <person name="Almeida L.G."/>
            <person name="Bazylinski D.A."/>
            <person name="Vasconcellos A.T."/>
            <person name="Abreu F."/>
            <person name="Lins U."/>
        </authorList>
    </citation>
    <scope>NUCLEOTIDE SEQUENCE [LARGE SCALE GENOMIC DNA]</scope>
    <source>
        <strain evidence="2 3">IT-1</strain>
    </source>
</reference>
<organism evidence="2 3">
    <name type="scientific">Magnetofaba australis IT-1</name>
    <dbReference type="NCBI Taxonomy" id="1434232"/>
    <lineage>
        <taxon>Bacteria</taxon>
        <taxon>Pseudomonadati</taxon>
        <taxon>Pseudomonadota</taxon>
        <taxon>Magnetococcia</taxon>
        <taxon>Magnetococcales</taxon>
        <taxon>Magnetococcaceae</taxon>
        <taxon>Magnetofaba</taxon>
    </lineage>
</organism>
<feature type="compositionally biased region" description="Pro residues" evidence="1">
    <location>
        <begin position="181"/>
        <end position="197"/>
    </location>
</feature>
<feature type="region of interest" description="Disordered" evidence="1">
    <location>
        <begin position="283"/>
        <end position="307"/>
    </location>
</feature>
<dbReference type="AlphaFoldDB" id="A0A1Y2K3V0"/>
<dbReference type="Proteomes" id="UP000194003">
    <property type="component" value="Unassembled WGS sequence"/>
</dbReference>
<evidence type="ECO:0000313" key="2">
    <source>
        <dbReference type="EMBL" id="OSM01715.1"/>
    </source>
</evidence>
<gene>
    <name evidence="2" type="ORF">MAIT1_01737</name>
</gene>
<proteinExistence type="predicted"/>
<name>A0A1Y2K3V0_9PROT</name>